<sequence>MKILTIDDQLLVTFSVQRILTNRGYEVQTASDGLEGVKVFEQFQPDLVIVDYQMPKMNGVEVVEYIRVKRKSKVPVLIMSGSTDITIKEKGFELGIADYLAKPVDLNKLVTVVSSLFERARIAI</sequence>
<dbReference type="PANTHER" id="PTHR44591:SF3">
    <property type="entry name" value="RESPONSE REGULATORY DOMAIN-CONTAINING PROTEIN"/>
    <property type="match status" value="1"/>
</dbReference>
<name>A0ABW3AZK8_9FLAO</name>
<dbReference type="EMBL" id="JBHTHY010000003">
    <property type="protein sequence ID" value="MFD0796388.1"/>
    <property type="molecule type" value="Genomic_DNA"/>
</dbReference>
<feature type="modified residue" description="4-aspartylphosphate" evidence="2">
    <location>
        <position position="51"/>
    </location>
</feature>
<keyword evidence="5" id="KW-1185">Reference proteome</keyword>
<dbReference type="InterPro" id="IPR011006">
    <property type="entry name" value="CheY-like_superfamily"/>
</dbReference>
<dbReference type="PROSITE" id="PS50110">
    <property type="entry name" value="RESPONSE_REGULATORY"/>
    <property type="match status" value="1"/>
</dbReference>
<dbReference type="InterPro" id="IPR050595">
    <property type="entry name" value="Bact_response_regulator"/>
</dbReference>
<evidence type="ECO:0000313" key="5">
    <source>
        <dbReference type="Proteomes" id="UP001597012"/>
    </source>
</evidence>
<dbReference type="Pfam" id="PF00072">
    <property type="entry name" value="Response_reg"/>
    <property type="match status" value="1"/>
</dbReference>
<dbReference type="Gene3D" id="3.40.50.2300">
    <property type="match status" value="1"/>
</dbReference>
<keyword evidence="1 2" id="KW-0597">Phosphoprotein</keyword>
<evidence type="ECO:0000313" key="4">
    <source>
        <dbReference type="EMBL" id="MFD0796388.1"/>
    </source>
</evidence>
<evidence type="ECO:0000259" key="3">
    <source>
        <dbReference type="PROSITE" id="PS50110"/>
    </source>
</evidence>
<evidence type="ECO:0000256" key="1">
    <source>
        <dbReference type="ARBA" id="ARBA00022553"/>
    </source>
</evidence>
<proteinExistence type="predicted"/>
<accession>A0ABW3AZK8</accession>
<reference evidence="5" key="1">
    <citation type="journal article" date="2019" name="Int. J. Syst. Evol. Microbiol.">
        <title>The Global Catalogue of Microorganisms (GCM) 10K type strain sequencing project: providing services to taxonomists for standard genome sequencing and annotation.</title>
        <authorList>
            <consortium name="The Broad Institute Genomics Platform"/>
            <consortium name="The Broad Institute Genome Sequencing Center for Infectious Disease"/>
            <person name="Wu L."/>
            <person name="Ma J."/>
        </authorList>
    </citation>
    <scope>NUCLEOTIDE SEQUENCE [LARGE SCALE GENOMIC DNA]</scope>
    <source>
        <strain evidence="5">CCUG 61948</strain>
    </source>
</reference>
<protein>
    <submittedName>
        <fullName evidence="4">Response regulator</fullName>
    </submittedName>
</protein>
<organism evidence="4 5">
    <name type="scientific">Maribacter chungangensis</name>
    <dbReference type="NCBI Taxonomy" id="1069117"/>
    <lineage>
        <taxon>Bacteria</taxon>
        <taxon>Pseudomonadati</taxon>
        <taxon>Bacteroidota</taxon>
        <taxon>Flavobacteriia</taxon>
        <taxon>Flavobacteriales</taxon>
        <taxon>Flavobacteriaceae</taxon>
        <taxon>Maribacter</taxon>
    </lineage>
</organism>
<feature type="domain" description="Response regulatory" evidence="3">
    <location>
        <begin position="2"/>
        <end position="117"/>
    </location>
</feature>
<gene>
    <name evidence="4" type="ORF">ACFQZJ_02865</name>
</gene>
<comment type="caution">
    <text evidence="4">The sequence shown here is derived from an EMBL/GenBank/DDBJ whole genome shotgun (WGS) entry which is preliminary data.</text>
</comment>
<dbReference type="SMART" id="SM00448">
    <property type="entry name" value="REC"/>
    <property type="match status" value="1"/>
</dbReference>
<dbReference type="CDD" id="cd00156">
    <property type="entry name" value="REC"/>
    <property type="match status" value="1"/>
</dbReference>
<dbReference type="RefSeq" id="WP_379932153.1">
    <property type="nucleotide sequence ID" value="NZ_JBHTHY010000003.1"/>
</dbReference>
<evidence type="ECO:0000256" key="2">
    <source>
        <dbReference type="PROSITE-ProRule" id="PRU00169"/>
    </source>
</evidence>
<dbReference type="SUPFAM" id="SSF52172">
    <property type="entry name" value="CheY-like"/>
    <property type="match status" value="1"/>
</dbReference>
<dbReference type="Proteomes" id="UP001597012">
    <property type="component" value="Unassembled WGS sequence"/>
</dbReference>
<dbReference type="InterPro" id="IPR001789">
    <property type="entry name" value="Sig_transdc_resp-reg_receiver"/>
</dbReference>
<dbReference type="PANTHER" id="PTHR44591">
    <property type="entry name" value="STRESS RESPONSE REGULATOR PROTEIN 1"/>
    <property type="match status" value="1"/>
</dbReference>